<feature type="compositionally biased region" description="Low complexity" evidence="3">
    <location>
        <begin position="319"/>
        <end position="339"/>
    </location>
</feature>
<dbReference type="Gene3D" id="6.10.140.1620">
    <property type="match status" value="1"/>
</dbReference>
<feature type="compositionally biased region" description="Low complexity" evidence="3">
    <location>
        <begin position="589"/>
        <end position="603"/>
    </location>
</feature>
<dbReference type="InterPro" id="IPR001452">
    <property type="entry name" value="SH3_domain"/>
</dbReference>
<keyword evidence="1 2" id="KW-0728">SH3 domain</keyword>
<evidence type="ECO:0000256" key="3">
    <source>
        <dbReference type="SAM" id="MobiDB-lite"/>
    </source>
</evidence>
<feature type="region of interest" description="Disordered" evidence="3">
    <location>
        <begin position="283"/>
        <end position="375"/>
    </location>
</feature>
<feature type="domain" description="SH3" evidence="4">
    <location>
        <begin position="794"/>
        <end position="855"/>
    </location>
</feature>
<dbReference type="Gene3D" id="2.30.30.40">
    <property type="entry name" value="SH3 Domains"/>
    <property type="match status" value="1"/>
</dbReference>
<evidence type="ECO:0000259" key="4">
    <source>
        <dbReference type="PROSITE" id="PS50002"/>
    </source>
</evidence>
<dbReference type="Pfam" id="PF14604">
    <property type="entry name" value="SH3_9"/>
    <property type="match status" value="1"/>
</dbReference>
<feature type="compositionally biased region" description="Low complexity" evidence="3">
    <location>
        <begin position="513"/>
        <end position="525"/>
    </location>
</feature>
<feature type="compositionally biased region" description="Pro residues" evidence="3">
    <location>
        <begin position="425"/>
        <end position="512"/>
    </location>
</feature>
<feature type="compositionally biased region" description="Polar residues" evidence="3">
    <location>
        <begin position="684"/>
        <end position="702"/>
    </location>
</feature>
<dbReference type="PROSITE" id="PS50002">
    <property type="entry name" value="SH3"/>
    <property type="match status" value="1"/>
</dbReference>
<organism evidence="5 6">
    <name type="scientific">Spizellomyces punctatus (strain DAOM BR117)</name>
    <dbReference type="NCBI Taxonomy" id="645134"/>
    <lineage>
        <taxon>Eukaryota</taxon>
        <taxon>Fungi</taxon>
        <taxon>Fungi incertae sedis</taxon>
        <taxon>Chytridiomycota</taxon>
        <taxon>Chytridiomycota incertae sedis</taxon>
        <taxon>Chytridiomycetes</taxon>
        <taxon>Spizellomycetales</taxon>
        <taxon>Spizellomycetaceae</taxon>
        <taxon>Spizellomyces</taxon>
    </lineage>
</organism>
<name>A0A0L0HV82_SPIPD</name>
<feature type="region of interest" description="Disordered" evidence="3">
    <location>
        <begin position="401"/>
        <end position="738"/>
    </location>
</feature>
<dbReference type="SUPFAM" id="SSF50044">
    <property type="entry name" value="SH3-domain"/>
    <property type="match status" value="1"/>
</dbReference>
<gene>
    <name evidence="5" type="ORF">SPPG_00488</name>
</gene>
<feature type="region of interest" description="Disordered" evidence="3">
    <location>
        <begin position="760"/>
        <end position="792"/>
    </location>
</feature>
<reference evidence="5 6" key="1">
    <citation type="submission" date="2009-08" db="EMBL/GenBank/DDBJ databases">
        <title>The Genome Sequence of Spizellomyces punctatus strain DAOM BR117.</title>
        <authorList>
            <consortium name="The Broad Institute Genome Sequencing Platform"/>
            <person name="Russ C."/>
            <person name="Cuomo C."/>
            <person name="Shea T."/>
            <person name="Young S.K."/>
            <person name="Zeng Q."/>
            <person name="Koehrsen M."/>
            <person name="Haas B."/>
            <person name="Borodovsky M."/>
            <person name="Guigo R."/>
            <person name="Alvarado L."/>
            <person name="Berlin A."/>
            <person name="Bochicchio J."/>
            <person name="Borenstein D."/>
            <person name="Chapman S."/>
            <person name="Chen Z."/>
            <person name="Engels R."/>
            <person name="Freedman E."/>
            <person name="Gellesch M."/>
            <person name="Goldberg J."/>
            <person name="Griggs A."/>
            <person name="Gujja S."/>
            <person name="Heiman D."/>
            <person name="Hepburn T."/>
            <person name="Howarth C."/>
            <person name="Jen D."/>
            <person name="Larson L."/>
            <person name="Lewis B."/>
            <person name="Mehta T."/>
            <person name="Park D."/>
            <person name="Pearson M."/>
            <person name="Roberts A."/>
            <person name="Saif S."/>
            <person name="Shenoy N."/>
            <person name="Sisk P."/>
            <person name="Stolte C."/>
            <person name="Sykes S."/>
            <person name="Thomson T."/>
            <person name="Walk T."/>
            <person name="White J."/>
            <person name="Yandava C."/>
            <person name="Burger G."/>
            <person name="Gray M.W."/>
            <person name="Holland P.W.H."/>
            <person name="King N."/>
            <person name="Lang F.B.F."/>
            <person name="Roger A.J."/>
            <person name="Ruiz-Trillo I."/>
            <person name="Lander E."/>
            <person name="Nusbaum C."/>
        </authorList>
    </citation>
    <scope>NUCLEOTIDE SEQUENCE [LARGE SCALE GENOMIC DNA]</scope>
    <source>
        <strain evidence="5 6">DAOM BR117</strain>
    </source>
</reference>
<dbReference type="VEuPathDB" id="FungiDB:SPPG_00488"/>
<accession>A0A0L0HV82</accession>
<dbReference type="InParanoid" id="A0A0L0HV82"/>
<dbReference type="RefSeq" id="XP_016612823.1">
    <property type="nucleotide sequence ID" value="XM_016748812.1"/>
</dbReference>
<dbReference type="eggNOG" id="KOG1922">
    <property type="taxonomic scope" value="Eukaryota"/>
</dbReference>
<evidence type="ECO:0000313" key="5">
    <source>
        <dbReference type="EMBL" id="KND04784.1"/>
    </source>
</evidence>
<proteinExistence type="predicted"/>
<keyword evidence="6" id="KW-1185">Reference proteome</keyword>
<evidence type="ECO:0000256" key="2">
    <source>
        <dbReference type="PROSITE-ProRule" id="PRU00192"/>
    </source>
</evidence>
<dbReference type="InterPro" id="IPR036028">
    <property type="entry name" value="SH3-like_dom_sf"/>
</dbReference>
<sequence>MASTESLSVVPPAVDTTAAEPTEPAPLSPTNEYMQHILPDSLEAFLRSYENLHEIVAHTENLYHGPDAITHDRARFAETYGQTKGYAVQGVSALAYQLYTAAEKLKGFLELQARRVDKVGLETEAIDQRLKFAFEDLERRSLGQPMEKVYRKSKKIVKIDAGLPKLPAQPALQLDLNAYDHVGVIPESGSSRASRYSVTMVYAPSKMSLGAAAAASLSRADTTVAMRSGVIGAFRQAIEEPEVKNTSKAGSVASLTRVAYDGSGKKSVRGEIFGILNNTASASSLDKKGSSSDIAAGQDVRSSSTASPAVSVRGPTVTPAVASVAPKEAPAPPAAALATPSPPPAATPTPTKEPISTAPQQNVATVSPASPPPAPIQPVPAAAVIVPTPPPAPQVTTEPTVLYVDIPPPPPGPPAVLSPTAASVPAPPPPPSVTSGGPPAPPPPPMASGGPPAPPPPPMVSGGPQAPPPPPPMTSGGPPAPPPPPMASGGPQAPPPPLISTGGPPPPAPPPAGGSFPAVSSAPTAGGPPPPPPPPAAFGGPPPPPPPGAGGPPPPPPPGPPAPPPPASGGGNDLQSQLANALKNKALRSTAPSEPSSPLTPTPGEGLSLQEQLALAVKNRGTLRKPVDAAQAEAAPAPAAPAGGPISFQDQLKMTLKKRGDKSTTEGEQKNEPVRPKAEPAVDFQSQLRSALKSRSTVNASSIGALGKKPEEDKDANPAPAASVRDRWKNLEKAATTTQPLVQRKTSVRVADVVSAAVAAKKEEQAATKEEPITDSTPSTIPAAPILPPAPGIPPGTIVTALSDYASGGEGQLSMTAGETFKVVKWDYGNGWAYGQSVDGSKSGVFPQTYVQRSM</sequence>
<dbReference type="AlphaFoldDB" id="A0A0L0HV82"/>
<feature type="region of interest" description="Disordered" evidence="3">
    <location>
        <begin position="1"/>
        <end position="29"/>
    </location>
</feature>
<evidence type="ECO:0000256" key="1">
    <source>
        <dbReference type="ARBA" id="ARBA00022443"/>
    </source>
</evidence>
<protein>
    <recommendedName>
        <fullName evidence="4">SH3 domain-containing protein</fullName>
    </recommendedName>
</protein>
<dbReference type="OrthoDB" id="8783038at2759"/>
<feature type="compositionally biased region" description="Low complexity" evidence="3">
    <location>
        <begin position="629"/>
        <end position="642"/>
    </location>
</feature>
<dbReference type="EMBL" id="KQ257450">
    <property type="protein sequence ID" value="KND04784.1"/>
    <property type="molecule type" value="Genomic_DNA"/>
</dbReference>
<evidence type="ECO:0000313" key="6">
    <source>
        <dbReference type="Proteomes" id="UP000053201"/>
    </source>
</evidence>
<dbReference type="SMART" id="SM00326">
    <property type="entry name" value="SH3"/>
    <property type="match status" value="1"/>
</dbReference>
<feature type="compositionally biased region" description="Basic and acidic residues" evidence="3">
    <location>
        <begin position="661"/>
        <end position="680"/>
    </location>
</feature>
<dbReference type="Proteomes" id="UP000053201">
    <property type="component" value="Unassembled WGS sequence"/>
</dbReference>
<dbReference type="GeneID" id="27684210"/>
<feature type="compositionally biased region" description="Basic and acidic residues" evidence="3">
    <location>
        <begin position="760"/>
        <end position="772"/>
    </location>
</feature>
<dbReference type="STRING" id="645134.A0A0L0HV82"/>
<feature type="compositionally biased region" description="Pro residues" evidence="3">
    <location>
        <begin position="406"/>
        <end position="416"/>
    </location>
</feature>
<feature type="compositionally biased region" description="Pro residues" evidence="3">
    <location>
        <begin position="526"/>
        <end position="567"/>
    </location>
</feature>